<evidence type="ECO:0000313" key="2">
    <source>
        <dbReference type="Proteomes" id="UP000290567"/>
    </source>
</evidence>
<protein>
    <submittedName>
        <fullName evidence="1">Uncharacterized protein</fullName>
    </submittedName>
</protein>
<reference evidence="2" key="1">
    <citation type="submission" date="2019-02" db="EMBL/GenBank/DDBJ databases">
        <title>Draft genome sequence of Enterococcus sp. Gos25-1.</title>
        <authorList>
            <person name="Tanaka N."/>
            <person name="Shiwa Y."/>
            <person name="Fujita N."/>
        </authorList>
    </citation>
    <scope>NUCLEOTIDE SEQUENCE [LARGE SCALE GENOMIC DNA]</scope>
    <source>
        <strain evidence="2">Gos25-1</strain>
    </source>
</reference>
<sequence>MMKVWVMGDRMLFASSGVPAVAVTASNIFTLMESVMHTPADNLLIVDVNRIEEAISFLLSCVWCATPRINTQ</sequence>
<proteinExistence type="predicted"/>
<name>A0A4P5PE23_9ENTE</name>
<dbReference type="Proteomes" id="UP000290567">
    <property type="component" value="Unassembled WGS sequence"/>
</dbReference>
<gene>
    <name evidence="1" type="ORF">NRIC_17430</name>
</gene>
<accession>A0A4P5PE23</accession>
<organism evidence="1 2">
    <name type="scientific">Enterococcus florum</name>
    <dbReference type="NCBI Taxonomy" id="2480627"/>
    <lineage>
        <taxon>Bacteria</taxon>
        <taxon>Bacillati</taxon>
        <taxon>Bacillota</taxon>
        <taxon>Bacilli</taxon>
        <taxon>Lactobacillales</taxon>
        <taxon>Enterococcaceae</taxon>
        <taxon>Enterococcus</taxon>
    </lineage>
</organism>
<comment type="caution">
    <text evidence="1">The sequence shown here is derived from an EMBL/GenBank/DDBJ whole genome shotgun (WGS) entry which is preliminary data.</text>
</comment>
<keyword evidence="2" id="KW-1185">Reference proteome</keyword>
<dbReference type="EMBL" id="BJCC01000013">
    <property type="protein sequence ID" value="GCF93852.1"/>
    <property type="molecule type" value="Genomic_DNA"/>
</dbReference>
<evidence type="ECO:0000313" key="1">
    <source>
        <dbReference type="EMBL" id="GCF93852.1"/>
    </source>
</evidence>
<dbReference type="AlphaFoldDB" id="A0A4P5PE23"/>